<accession>N2BS00</accession>
<dbReference type="PATRIC" id="fig|1235802.3.peg.22"/>
<feature type="domain" description="Glycosyltransferase 2-like" evidence="1">
    <location>
        <begin position="6"/>
        <end position="127"/>
    </location>
</feature>
<protein>
    <recommendedName>
        <fullName evidence="1">Glycosyltransferase 2-like domain-containing protein</fullName>
    </recommendedName>
</protein>
<evidence type="ECO:0000313" key="2">
    <source>
        <dbReference type="EMBL" id="EMZ39689.1"/>
    </source>
</evidence>
<dbReference type="eggNOG" id="COG0463">
    <property type="taxonomic scope" value="Bacteria"/>
</dbReference>
<dbReference type="PANTHER" id="PTHR22916:SF3">
    <property type="entry name" value="UDP-GLCNAC:BETAGAL BETA-1,3-N-ACETYLGLUCOSAMINYLTRANSFERASE-LIKE PROTEIN 1"/>
    <property type="match status" value="1"/>
</dbReference>
<dbReference type="Proteomes" id="UP000012589">
    <property type="component" value="Unassembled WGS sequence"/>
</dbReference>
<comment type="caution">
    <text evidence="2">The sequence shown here is derived from an EMBL/GenBank/DDBJ whole genome shotgun (WGS) entry which is preliminary data.</text>
</comment>
<dbReference type="CDD" id="cd00761">
    <property type="entry name" value="Glyco_tranf_GTA_type"/>
    <property type="match status" value="1"/>
</dbReference>
<dbReference type="HOGENOM" id="CLU_025996_1_0_9"/>
<keyword evidence="3" id="KW-1185">Reference proteome</keyword>
<dbReference type="InterPro" id="IPR029044">
    <property type="entry name" value="Nucleotide-diphossugar_trans"/>
</dbReference>
<dbReference type="SUPFAM" id="SSF53448">
    <property type="entry name" value="Nucleotide-diphospho-sugar transferases"/>
    <property type="match status" value="1"/>
</dbReference>
<dbReference type="GO" id="GO:0016758">
    <property type="term" value="F:hexosyltransferase activity"/>
    <property type="evidence" value="ECO:0007669"/>
    <property type="project" value="UniProtKB-ARBA"/>
</dbReference>
<dbReference type="Pfam" id="PF00535">
    <property type="entry name" value="Glycos_transf_2"/>
    <property type="match status" value="1"/>
</dbReference>
<evidence type="ECO:0000259" key="1">
    <source>
        <dbReference type="Pfam" id="PF00535"/>
    </source>
</evidence>
<evidence type="ECO:0000313" key="3">
    <source>
        <dbReference type="Proteomes" id="UP000012589"/>
    </source>
</evidence>
<gene>
    <name evidence="2" type="ORF">C823_00022</name>
</gene>
<reference evidence="2 3" key="1">
    <citation type="journal article" date="2014" name="Genome Announc.">
        <title>Draft genome sequences of the altered schaedler flora, a defined bacterial community from gnotobiotic mice.</title>
        <authorList>
            <person name="Wannemuehler M.J."/>
            <person name="Overstreet A.M."/>
            <person name="Ward D.V."/>
            <person name="Phillips G.J."/>
        </authorList>
    </citation>
    <scope>NUCLEOTIDE SEQUENCE [LARGE SCALE GENOMIC DNA]</scope>
    <source>
        <strain evidence="2 3">ASF492</strain>
    </source>
</reference>
<dbReference type="InterPro" id="IPR001173">
    <property type="entry name" value="Glyco_trans_2-like"/>
</dbReference>
<organism evidence="2 3">
    <name type="scientific">Eubacterium plexicaudatum ASF492</name>
    <dbReference type="NCBI Taxonomy" id="1235802"/>
    <lineage>
        <taxon>Bacteria</taxon>
        <taxon>Bacillati</taxon>
        <taxon>Bacillota</taxon>
        <taxon>Clostridia</taxon>
        <taxon>Eubacteriales</taxon>
        <taxon>Eubacteriaceae</taxon>
        <taxon>Eubacterium</taxon>
    </lineage>
</organism>
<dbReference type="AlphaFoldDB" id="N2BS00"/>
<proteinExistence type="predicted"/>
<name>N2BS00_9FIRM</name>
<dbReference type="STRING" id="1235802.C823_00022"/>
<dbReference type="EMBL" id="AQFT01000001">
    <property type="protein sequence ID" value="EMZ39689.1"/>
    <property type="molecule type" value="Genomic_DNA"/>
</dbReference>
<dbReference type="Gene3D" id="3.90.550.10">
    <property type="entry name" value="Spore Coat Polysaccharide Biosynthesis Protein SpsA, Chain A"/>
    <property type="match status" value="1"/>
</dbReference>
<dbReference type="PANTHER" id="PTHR22916">
    <property type="entry name" value="GLYCOSYLTRANSFERASE"/>
    <property type="match status" value="1"/>
</dbReference>
<dbReference type="OrthoDB" id="9810303at2"/>
<sequence>MEKVLTIAVPSYNTQDEIDRCLPTMLQHPDTARLEILLVNDGSTDHTLEKMRWYERHYPGIVTVINKKNGGHGSAVNAAILKARGTYFKVIDGDDRVLSVNLGKMIRQLAHCRADMVIHPYIKYHVRKKSGRVVRYDITKNDVVSFDKAAERLKEVEIHAATYRTSLLRKNRIRVRENCFYEDTEYNIFPIRFVNTVCAFNDPVYVYHIGTDTQSIHPKQAFRNRKMHSRVIGDCITYYEKYETELSQVKKDYIRHIITRRIRSQYMIYIKNQKSKAVMQELWQWDQALKERSAFFYKDSNSFPVCMLRRRMHGAYPLVRMLYLLYAGVRETGLTEIVPDGLSEWLVKGERHECKS</sequence>